<comment type="similarity">
    <text evidence="1">Belongs to the UPF0047 family.</text>
</comment>
<name>A0A934K9U3_9BACT</name>
<evidence type="ECO:0000313" key="2">
    <source>
        <dbReference type="EMBL" id="MBJ7602619.1"/>
    </source>
</evidence>
<dbReference type="Gene3D" id="2.60.120.460">
    <property type="entry name" value="YjbQ-like"/>
    <property type="match status" value="1"/>
</dbReference>
<evidence type="ECO:0000313" key="3">
    <source>
        <dbReference type="Proteomes" id="UP000620075"/>
    </source>
</evidence>
<dbReference type="SUPFAM" id="SSF111038">
    <property type="entry name" value="YjbQ-like"/>
    <property type="match status" value="1"/>
</dbReference>
<comment type="caution">
    <text evidence="2">The sequence shown here is derived from an EMBL/GenBank/DDBJ whole genome shotgun (WGS) entry which is preliminary data.</text>
</comment>
<dbReference type="PANTHER" id="PTHR30615:SF8">
    <property type="entry name" value="UPF0047 PROTEIN C4A8.02C"/>
    <property type="match status" value="1"/>
</dbReference>
<dbReference type="RefSeq" id="WP_338177280.1">
    <property type="nucleotide sequence ID" value="NZ_JAEKNQ010000021.1"/>
</dbReference>
<dbReference type="PANTHER" id="PTHR30615">
    <property type="entry name" value="UNCHARACTERIZED PROTEIN YJBQ-RELATED"/>
    <property type="match status" value="1"/>
</dbReference>
<organism evidence="2 3">
    <name type="scientific">Candidatus Dormiibacter inghamiae</name>
    <dbReference type="NCBI Taxonomy" id="3127013"/>
    <lineage>
        <taxon>Bacteria</taxon>
        <taxon>Bacillati</taxon>
        <taxon>Candidatus Dormiibacterota</taxon>
        <taxon>Candidatus Dormibacteria</taxon>
        <taxon>Candidatus Dormibacterales</taxon>
        <taxon>Candidatus Dormibacteraceae</taxon>
        <taxon>Candidatus Dormiibacter</taxon>
    </lineage>
</organism>
<dbReference type="InterPro" id="IPR001602">
    <property type="entry name" value="UPF0047_YjbQ-like"/>
</dbReference>
<dbReference type="Proteomes" id="UP000620075">
    <property type="component" value="Unassembled WGS sequence"/>
</dbReference>
<dbReference type="InterPro" id="IPR035917">
    <property type="entry name" value="YjbQ-like_sf"/>
</dbReference>
<protein>
    <submittedName>
        <fullName evidence="2">YjbQ family protein</fullName>
    </submittedName>
</protein>
<gene>
    <name evidence="2" type="ORF">JF888_05430</name>
</gene>
<reference evidence="2 3" key="1">
    <citation type="submission" date="2020-10" db="EMBL/GenBank/DDBJ databases">
        <title>Ca. Dormibacterota MAGs.</title>
        <authorList>
            <person name="Montgomery K."/>
        </authorList>
    </citation>
    <scope>NUCLEOTIDE SEQUENCE [LARGE SCALE GENOMIC DNA]</scope>
    <source>
        <strain evidence="2">SC8811_S16_3</strain>
    </source>
</reference>
<dbReference type="Pfam" id="PF01894">
    <property type="entry name" value="YjbQ"/>
    <property type="match status" value="1"/>
</dbReference>
<dbReference type="AlphaFoldDB" id="A0A934K9U3"/>
<accession>A0A934K9U3</accession>
<proteinExistence type="inferred from homology"/>
<dbReference type="NCBIfam" id="TIGR00149">
    <property type="entry name" value="TIGR00149_YjbQ"/>
    <property type="match status" value="1"/>
</dbReference>
<evidence type="ECO:0000256" key="1">
    <source>
        <dbReference type="ARBA" id="ARBA00005534"/>
    </source>
</evidence>
<dbReference type="PIRSF" id="PIRSF004681">
    <property type="entry name" value="UCP004681"/>
    <property type="match status" value="1"/>
</dbReference>
<dbReference type="EMBL" id="JAEKNQ010000021">
    <property type="protein sequence ID" value="MBJ7602619.1"/>
    <property type="molecule type" value="Genomic_DNA"/>
</dbReference>
<sequence length="129" mass="14249">MTRIQVHSDRREQMLDVTEQVRAAVRQTAPDEGICLVATPHTTCAVTVNEGWDPNVQTDALQHLRQLIPQHAGFSHQEGNSDSHLKAMALGNSASLPVSGGELQLGRWQAIFLCEFDGPRPREVWVVVS</sequence>